<keyword evidence="1" id="KW-0472">Membrane</keyword>
<feature type="transmembrane region" description="Helical" evidence="1">
    <location>
        <begin position="32"/>
        <end position="49"/>
    </location>
</feature>
<organism evidence="3 4">
    <name type="scientific">Flagellimonas algicola</name>
    <dbReference type="NCBI Taxonomy" id="2583815"/>
    <lineage>
        <taxon>Bacteria</taxon>
        <taxon>Pseudomonadati</taxon>
        <taxon>Bacteroidota</taxon>
        <taxon>Flavobacteriia</taxon>
        <taxon>Flavobacteriales</taxon>
        <taxon>Flavobacteriaceae</taxon>
        <taxon>Flagellimonas</taxon>
    </lineage>
</organism>
<evidence type="ECO:0000313" key="4">
    <source>
        <dbReference type="Proteomes" id="UP000751614"/>
    </source>
</evidence>
<evidence type="ECO:0000259" key="2">
    <source>
        <dbReference type="Pfam" id="PF13239"/>
    </source>
</evidence>
<keyword evidence="1" id="KW-1133">Transmembrane helix</keyword>
<dbReference type="Pfam" id="PF13239">
    <property type="entry name" value="2TM"/>
    <property type="match status" value="1"/>
</dbReference>
<name>A0ABY2WI02_9FLAO</name>
<keyword evidence="1" id="KW-0812">Transmembrane</keyword>
<reference evidence="3 4" key="1">
    <citation type="submission" date="2019-05" db="EMBL/GenBank/DDBJ databases">
        <title>Flagellimonas sp. AsT0115, sp. nov., isolated from a marine red algae, Asparagopsis taxiformis.</title>
        <authorList>
            <person name="Kim J."/>
            <person name="Jeong S.E."/>
            <person name="Jeon C.O."/>
        </authorList>
    </citation>
    <scope>NUCLEOTIDE SEQUENCE [LARGE SCALE GENOMIC DNA]</scope>
    <source>
        <strain evidence="3 4">AsT0115</strain>
    </source>
</reference>
<dbReference type="InterPro" id="IPR025698">
    <property type="entry name" value="2TM_dom"/>
</dbReference>
<dbReference type="EMBL" id="VCNI01000003">
    <property type="protein sequence ID" value="TMU51020.1"/>
    <property type="molecule type" value="Genomic_DNA"/>
</dbReference>
<protein>
    <submittedName>
        <fullName evidence="3">2TM domain-containing protein</fullName>
    </submittedName>
</protein>
<dbReference type="Proteomes" id="UP000751614">
    <property type="component" value="Unassembled WGS sequence"/>
</dbReference>
<keyword evidence="4" id="KW-1185">Reference proteome</keyword>
<evidence type="ECO:0000313" key="3">
    <source>
        <dbReference type="EMBL" id="TMU51020.1"/>
    </source>
</evidence>
<comment type="caution">
    <text evidence="3">The sequence shown here is derived from an EMBL/GenBank/DDBJ whole genome shotgun (WGS) entry which is preliminary data.</text>
</comment>
<accession>A0ABY2WI02</accession>
<proteinExistence type="predicted"/>
<evidence type="ECO:0000256" key="1">
    <source>
        <dbReference type="SAM" id="Phobius"/>
    </source>
</evidence>
<sequence length="129" mass="15832">MFSKKKQEKSVDIEQHELLEHAQKRIKQKKRLFSHFVIFLIGSIFLVLINKILKYGEAYDWFVWGILLWAFLFIFHFFNVFVTHKFMGKDWERKQREKLVNQQKQRILEIQKEIETEFPLSSINKKKDQ</sequence>
<feature type="domain" description="2TM" evidence="2">
    <location>
        <begin position="20"/>
        <end position="100"/>
    </location>
</feature>
<feature type="transmembrane region" description="Helical" evidence="1">
    <location>
        <begin position="61"/>
        <end position="82"/>
    </location>
</feature>
<dbReference type="RefSeq" id="WP_138838738.1">
    <property type="nucleotide sequence ID" value="NZ_VCNI01000003.1"/>
</dbReference>
<gene>
    <name evidence="3" type="ORF">FGG15_17510</name>
</gene>